<dbReference type="AlphaFoldDB" id="A0A813TFC2"/>
<reference evidence="7" key="1">
    <citation type="submission" date="2021-02" db="EMBL/GenBank/DDBJ databases">
        <authorList>
            <person name="Nowell W R."/>
        </authorList>
    </citation>
    <scope>NUCLEOTIDE SEQUENCE</scope>
</reference>
<dbReference type="InterPro" id="IPR011760">
    <property type="entry name" value="PsdUridine_synth_TruD_insert"/>
</dbReference>
<evidence type="ECO:0000256" key="3">
    <source>
        <dbReference type="ARBA" id="ARBA00023235"/>
    </source>
</evidence>
<dbReference type="GO" id="GO:0005634">
    <property type="term" value="C:nucleus"/>
    <property type="evidence" value="ECO:0007669"/>
    <property type="project" value="TreeGrafter"/>
</dbReference>
<dbReference type="GO" id="GO:0001522">
    <property type="term" value="P:pseudouridine synthesis"/>
    <property type="evidence" value="ECO:0007669"/>
    <property type="project" value="InterPro"/>
</dbReference>
<comment type="similarity">
    <text evidence="1">Belongs to the pseudouridine synthase TruD family.</text>
</comment>
<evidence type="ECO:0000256" key="4">
    <source>
        <dbReference type="ARBA" id="ARBA00036943"/>
    </source>
</evidence>
<organism evidence="7 8">
    <name type="scientific">Adineta steineri</name>
    <dbReference type="NCBI Taxonomy" id="433720"/>
    <lineage>
        <taxon>Eukaryota</taxon>
        <taxon>Metazoa</taxon>
        <taxon>Spiralia</taxon>
        <taxon>Gnathifera</taxon>
        <taxon>Rotifera</taxon>
        <taxon>Eurotatoria</taxon>
        <taxon>Bdelloidea</taxon>
        <taxon>Adinetida</taxon>
        <taxon>Adinetidae</taxon>
        <taxon>Adineta</taxon>
    </lineage>
</organism>
<dbReference type="InterPro" id="IPR020103">
    <property type="entry name" value="PsdUridine_synth_cat_dom_sf"/>
</dbReference>
<comment type="catalytic activity">
    <reaction evidence="4">
        <text>a uridine in tRNA = a pseudouridine in tRNA</text>
        <dbReference type="Rhea" id="RHEA:54572"/>
        <dbReference type="Rhea" id="RHEA-COMP:13339"/>
        <dbReference type="Rhea" id="RHEA-COMP:13934"/>
        <dbReference type="ChEBI" id="CHEBI:65314"/>
        <dbReference type="ChEBI" id="CHEBI:65315"/>
    </reaction>
</comment>
<evidence type="ECO:0000313" key="8">
    <source>
        <dbReference type="Proteomes" id="UP000663891"/>
    </source>
</evidence>
<dbReference type="NCBIfam" id="TIGR00094">
    <property type="entry name" value="tRNA_TruD_broad"/>
    <property type="match status" value="1"/>
</dbReference>
<feature type="region of interest" description="Disordered" evidence="5">
    <location>
        <begin position="1"/>
        <end position="33"/>
    </location>
</feature>
<dbReference type="OrthoDB" id="447290at2759"/>
<feature type="compositionally biased region" description="Acidic residues" evidence="5">
    <location>
        <begin position="615"/>
        <end position="624"/>
    </location>
</feature>
<dbReference type="PANTHER" id="PTHR13326">
    <property type="entry name" value="TRNA PSEUDOURIDINE SYNTHASE D"/>
    <property type="match status" value="1"/>
</dbReference>
<keyword evidence="3" id="KW-0413">Isomerase</keyword>
<dbReference type="Pfam" id="PF01142">
    <property type="entry name" value="TruD"/>
    <property type="match status" value="1"/>
</dbReference>
<dbReference type="InterPro" id="IPR042214">
    <property type="entry name" value="TruD_catalytic"/>
</dbReference>
<evidence type="ECO:0000259" key="6">
    <source>
        <dbReference type="PROSITE" id="PS50984"/>
    </source>
</evidence>
<dbReference type="CDD" id="cd02576">
    <property type="entry name" value="PseudoU_synth_ScPUS7"/>
    <property type="match status" value="1"/>
</dbReference>
<dbReference type="EMBL" id="CAJNON010000026">
    <property type="protein sequence ID" value="CAF0813096.1"/>
    <property type="molecule type" value="Genomic_DNA"/>
</dbReference>
<dbReference type="InterPro" id="IPR001656">
    <property type="entry name" value="PsdUridine_synth_TruD"/>
</dbReference>
<evidence type="ECO:0000313" key="7">
    <source>
        <dbReference type="EMBL" id="CAF0813096.1"/>
    </source>
</evidence>
<protein>
    <recommendedName>
        <fullName evidence="6">TRUD domain-containing protein</fullName>
    </recommendedName>
</protein>
<evidence type="ECO:0000256" key="1">
    <source>
        <dbReference type="ARBA" id="ARBA00007953"/>
    </source>
</evidence>
<dbReference type="GO" id="GO:0008033">
    <property type="term" value="P:tRNA processing"/>
    <property type="evidence" value="ECO:0007669"/>
    <property type="project" value="UniProtKB-KW"/>
</dbReference>
<dbReference type="PIRSF" id="PIRSF037016">
    <property type="entry name" value="Pseudouridin_synth_euk_prd"/>
    <property type="match status" value="1"/>
</dbReference>
<dbReference type="Gene3D" id="3.30.2350.20">
    <property type="entry name" value="TruD, catalytic domain"/>
    <property type="match status" value="2"/>
</dbReference>
<proteinExistence type="inferred from homology"/>
<gene>
    <name evidence="7" type="ORF">VCS650_LOCUS4658</name>
</gene>
<evidence type="ECO:0000256" key="5">
    <source>
        <dbReference type="SAM" id="MobiDB-lite"/>
    </source>
</evidence>
<dbReference type="PROSITE" id="PS50984">
    <property type="entry name" value="TRUD"/>
    <property type="match status" value="1"/>
</dbReference>
<dbReference type="SUPFAM" id="SSF55120">
    <property type="entry name" value="Pseudouridine synthase"/>
    <property type="match status" value="1"/>
</dbReference>
<dbReference type="PANTHER" id="PTHR13326:SF31">
    <property type="entry name" value="PSEUDOURIDYLATE SYNTHASE 7 HOMOLOG"/>
    <property type="match status" value="1"/>
</dbReference>
<feature type="region of interest" description="Disordered" evidence="5">
    <location>
        <begin position="601"/>
        <end position="624"/>
    </location>
</feature>
<evidence type="ECO:0000256" key="2">
    <source>
        <dbReference type="ARBA" id="ARBA00022694"/>
    </source>
</evidence>
<feature type="domain" description="TRUD" evidence="6">
    <location>
        <begin position="286"/>
        <end position="501"/>
    </location>
</feature>
<comment type="caution">
    <text evidence="7">The sequence shown here is derived from an EMBL/GenBank/DDBJ whole genome shotgun (WGS) entry which is preliminary data.</text>
</comment>
<feature type="compositionally biased region" description="Basic and acidic residues" evidence="5">
    <location>
        <begin position="1"/>
        <end position="24"/>
    </location>
</feature>
<dbReference type="GO" id="GO:0003723">
    <property type="term" value="F:RNA binding"/>
    <property type="evidence" value="ECO:0007669"/>
    <property type="project" value="InterPro"/>
</dbReference>
<dbReference type="Proteomes" id="UP000663891">
    <property type="component" value="Unassembled WGS sequence"/>
</dbReference>
<feature type="compositionally biased region" description="Polar residues" evidence="5">
    <location>
        <begin position="601"/>
        <end position="614"/>
    </location>
</feature>
<accession>A0A813TFC2</accession>
<keyword evidence="2" id="KW-0819">tRNA processing</keyword>
<sequence length="624" mass="72437">MNSDDRKPTESTDEPVRKRIRPDPSPDNNPEETVGITQFLSNHDGFDGIIKYRYSDFLVNEISTNGSIVHLTDVSCPEFDSHKPTSLIDVPIDEETIDRMKTLSKTHDKDTISIPADNLTKEQRTSIHHFVRSIDINLKSELINNSIQVTYQPIGKQIRRSTDQWPDKTKPYIKFVLYKENRDTMDAIQSIAACLNMNTSLFQYAGIKDKRGKTCQEVTIHKVLPIKFKNINQRLPAIKVGNFELCETPLRLGQLQGNRFEIFVRNLSINSPEQIKICVNNLMEKGFINYFGLQRFGSRTLATQTVGKYLLRHDWSLAIDAILAYDETITHEWLRQLLNQWNKTHDIKTILDGTIPYRRSIEVDLLRGLQNNGPTNLIGALSSIPRNTRLLYLHAYQSMIWNKIVSRRLITYGNEILIGDLYIDDINNDNHVVYVTETNRNNIKLEQIVLPLPGYDIKYPLNDIHSWYRDLLNEDGINIDQMKYHVKDYSLPGNYRQFLIHPGQIEYKVVSYDNIDDDPLKSDYDRLMNNENSNKCEENTFLRERAKRILGRALLVKYMYIYLDVIPKLNKYTGLILGFSLPKSSYATMALREILHRNESQLQTHHQQDNQSLETTDEIEDIVL</sequence>
<name>A0A813TFC2_9BILA</name>
<dbReference type="GO" id="GO:0009982">
    <property type="term" value="F:pseudouridine synthase activity"/>
    <property type="evidence" value="ECO:0007669"/>
    <property type="project" value="InterPro"/>
</dbReference>